<dbReference type="InterPro" id="IPR035940">
    <property type="entry name" value="CAP_sf"/>
</dbReference>
<evidence type="ECO:0000313" key="4">
    <source>
        <dbReference type="Proteomes" id="UP000619101"/>
    </source>
</evidence>
<gene>
    <name evidence="3" type="ORF">H9635_03280</name>
</gene>
<dbReference type="PANTHER" id="PTHR31157">
    <property type="entry name" value="SCP DOMAIN-CONTAINING PROTEIN"/>
    <property type="match status" value="1"/>
</dbReference>
<dbReference type="Proteomes" id="UP000619101">
    <property type="component" value="Unassembled WGS sequence"/>
</dbReference>
<evidence type="ECO:0000256" key="1">
    <source>
        <dbReference type="SAM" id="SignalP"/>
    </source>
</evidence>
<protein>
    <submittedName>
        <fullName evidence="3">S-layer homology domain-containing protein</fullName>
    </submittedName>
</protein>
<feature type="domain" description="SLH" evidence="2">
    <location>
        <begin position="90"/>
        <end position="145"/>
    </location>
</feature>
<dbReference type="InterPro" id="IPR014044">
    <property type="entry name" value="CAP_dom"/>
</dbReference>
<dbReference type="RefSeq" id="WP_191698708.1">
    <property type="nucleotide sequence ID" value="NZ_JACSPZ010000001.1"/>
</dbReference>
<keyword evidence="1" id="KW-0732">Signal</keyword>
<feature type="domain" description="SLH" evidence="2">
    <location>
        <begin position="26"/>
        <end position="89"/>
    </location>
</feature>
<dbReference type="SUPFAM" id="SSF55797">
    <property type="entry name" value="PR-1-like"/>
    <property type="match status" value="1"/>
</dbReference>
<feature type="chain" id="PRO_5046935234" evidence="1">
    <location>
        <begin position="25"/>
        <end position="353"/>
    </location>
</feature>
<dbReference type="PROSITE" id="PS51272">
    <property type="entry name" value="SLH"/>
    <property type="match status" value="3"/>
</dbReference>
<keyword evidence="4" id="KW-1185">Reference proteome</keyword>
<dbReference type="Pfam" id="PF00395">
    <property type="entry name" value="SLH"/>
    <property type="match status" value="3"/>
</dbReference>
<proteinExistence type="predicted"/>
<feature type="domain" description="SLH" evidence="2">
    <location>
        <begin position="146"/>
        <end position="209"/>
    </location>
</feature>
<dbReference type="Gene3D" id="3.40.33.10">
    <property type="entry name" value="CAP"/>
    <property type="match status" value="1"/>
</dbReference>
<dbReference type="PANTHER" id="PTHR31157:SF1">
    <property type="entry name" value="SCP DOMAIN-CONTAINING PROTEIN"/>
    <property type="match status" value="1"/>
</dbReference>
<dbReference type="InterPro" id="IPR001119">
    <property type="entry name" value="SLH_dom"/>
</dbReference>
<sequence>MKRFLATGFIIACLFQMQTPTSYAQTAPKFTDVKSSYWAAPIIYELAGKGFMEGFADGTFKPNSMTTRAEAASIIARTMGIDLTTDFVPNFSDVPSNHLYYKEITKLAELGIIQNESKFNPEEPLKRAHISKMIALAYAVEVDSKNKTKFKDLPKGYWAKDYIESLADVEIVKGKTATKFEPNEFVTRAHVAALTKRGMEFRQKVQNLEIVYDLLQKDYIDTVNHHKQWEKKILDLVNKERKNEGYSAVNQDLKLTQLAIIKAKDMVKRNYFEHYSKFYGNPWDLATLFDYEYTSYGENIARNFKTPETTVAAWMASPKHRENILKSTYTHMGIGIEKDKNGKYYVVQHFSSK</sequence>
<accession>A0ABR8XUX7</accession>
<organism evidence="3 4">
    <name type="scientific">Solibacillus faecavium</name>
    <dbReference type="NCBI Taxonomy" id="2762221"/>
    <lineage>
        <taxon>Bacteria</taxon>
        <taxon>Bacillati</taxon>
        <taxon>Bacillota</taxon>
        <taxon>Bacilli</taxon>
        <taxon>Bacillales</taxon>
        <taxon>Caryophanaceae</taxon>
        <taxon>Solibacillus</taxon>
    </lineage>
</organism>
<dbReference type="Pfam" id="PF00188">
    <property type="entry name" value="CAP"/>
    <property type="match status" value="1"/>
</dbReference>
<comment type="caution">
    <text evidence="3">The sequence shown here is derived from an EMBL/GenBank/DDBJ whole genome shotgun (WGS) entry which is preliminary data.</text>
</comment>
<evidence type="ECO:0000259" key="2">
    <source>
        <dbReference type="PROSITE" id="PS51272"/>
    </source>
</evidence>
<name>A0ABR8XUX7_9BACL</name>
<evidence type="ECO:0000313" key="3">
    <source>
        <dbReference type="EMBL" id="MBD8035749.1"/>
    </source>
</evidence>
<reference evidence="3 4" key="1">
    <citation type="submission" date="2020-08" db="EMBL/GenBank/DDBJ databases">
        <title>A Genomic Blueprint of the Chicken Gut Microbiome.</title>
        <authorList>
            <person name="Gilroy R."/>
            <person name="Ravi A."/>
            <person name="Getino M."/>
            <person name="Pursley I."/>
            <person name="Horton D.L."/>
            <person name="Alikhan N.-F."/>
            <person name="Baker D."/>
            <person name="Gharbi K."/>
            <person name="Hall N."/>
            <person name="Watson M."/>
            <person name="Adriaenssens E.M."/>
            <person name="Foster-Nyarko E."/>
            <person name="Jarju S."/>
            <person name="Secka A."/>
            <person name="Antonio M."/>
            <person name="Oren A."/>
            <person name="Chaudhuri R."/>
            <person name="La Ragione R.M."/>
            <person name="Hildebrand F."/>
            <person name="Pallen M.J."/>
        </authorList>
    </citation>
    <scope>NUCLEOTIDE SEQUENCE [LARGE SCALE GENOMIC DNA]</scope>
    <source>
        <strain evidence="3 4">A46</strain>
    </source>
</reference>
<dbReference type="CDD" id="cd05379">
    <property type="entry name" value="CAP_bacterial"/>
    <property type="match status" value="1"/>
</dbReference>
<feature type="signal peptide" evidence="1">
    <location>
        <begin position="1"/>
        <end position="24"/>
    </location>
</feature>
<dbReference type="EMBL" id="JACSPZ010000001">
    <property type="protein sequence ID" value="MBD8035749.1"/>
    <property type="molecule type" value="Genomic_DNA"/>
</dbReference>